<dbReference type="GO" id="GO:0008836">
    <property type="term" value="F:diaminopimelate decarboxylase activity"/>
    <property type="evidence" value="ECO:0007669"/>
    <property type="project" value="TreeGrafter"/>
</dbReference>
<evidence type="ECO:0000313" key="4">
    <source>
        <dbReference type="EMBL" id="EJF92954.1"/>
    </source>
</evidence>
<dbReference type="Proteomes" id="UP000002648">
    <property type="component" value="Unassembled WGS sequence"/>
</dbReference>
<dbReference type="GO" id="GO:0009089">
    <property type="term" value="P:lysine biosynthetic process via diaminopimelate"/>
    <property type="evidence" value="ECO:0007669"/>
    <property type="project" value="TreeGrafter"/>
</dbReference>
<keyword evidence="2" id="KW-0663">Pyridoxal phosphate</keyword>
<evidence type="ECO:0000313" key="5">
    <source>
        <dbReference type="Proteomes" id="UP000002648"/>
    </source>
</evidence>
<feature type="domain" description="Orn/DAP/Arg decarboxylase 2 N-terminal" evidence="3">
    <location>
        <begin position="2"/>
        <end position="119"/>
    </location>
</feature>
<gene>
    <name evidence="4" type="ORF">ME9_01396</name>
</gene>
<dbReference type="Pfam" id="PF02784">
    <property type="entry name" value="Orn_Arg_deC_N"/>
    <property type="match status" value="1"/>
</dbReference>
<comment type="cofactor">
    <cofactor evidence="1">
        <name>pyridoxal 5'-phosphate</name>
        <dbReference type="ChEBI" id="CHEBI:597326"/>
    </cofactor>
</comment>
<reference evidence="4 5" key="1">
    <citation type="submission" date="2012-03" db="EMBL/GenBank/DDBJ databases">
        <title>The Genome Sequence of Bartonella taylorii 8TBB.</title>
        <authorList>
            <consortium name="The Broad Institute Genome Sequencing Platform"/>
            <consortium name="The Broad Institute Genome Sequencing Center for Infectious Disease"/>
            <person name="Feldgarden M."/>
            <person name="Kirby J."/>
            <person name="Kosoy M."/>
            <person name="Birtles R."/>
            <person name="Probert W.S."/>
            <person name="Chiaraviglio L."/>
            <person name="Young S.K."/>
            <person name="Zeng Q."/>
            <person name="Gargeya S."/>
            <person name="Fitzgerald M."/>
            <person name="Haas B."/>
            <person name="Abouelleil A."/>
            <person name="Alvarado L."/>
            <person name="Arachchi H.M."/>
            <person name="Berlin A."/>
            <person name="Chapman S.B."/>
            <person name="Gearin G."/>
            <person name="Goldberg J."/>
            <person name="Griggs A."/>
            <person name="Gujja S."/>
            <person name="Hansen M."/>
            <person name="Heiman D."/>
            <person name="Howarth C."/>
            <person name="Larimer J."/>
            <person name="Lui A."/>
            <person name="MacDonald P.J.P."/>
            <person name="McCowen C."/>
            <person name="Montmayeur A."/>
            <person name="Murphy C."/>
            <person name="Neiman D."/>
            <person name="Pearson M."/>
            <person name="Priest M."/>
            <person name="Roberts A."/>
            <person name="Saif S."/>
            <person name="Shea T."/>
            <person name="Sisk P."/>
            <person name="Stolte C."/>
            <person name="Sykes S."/>
            <person name="Wortman J."/>
            <person name="Nusbaum C."/>
            <person name="Birren B."/>
        </authorList>
    </citation>
    <scope>NUCLEOTIDE SEQUENCE [LARGE SCALE GENOMIC DNA]</scope>
    <source>
        <strain evidence="4 5">8TBB</strain>
    </source>
</reference>
<dbReference type="SUPFAM" id="SSF51419">
    <property type="entry name" value="PLP-binding barrel"/>
    <property type="match status" value="1"/>
</dbReference>
<accession>A0A9P2RYU4</accession>
<dbReference type="InterPro" id="IPR022644">
    <property type="entry name" value="De-COase2_N"/>
</dbReference>
<dbReference type="EMBL" id="AIMD01000049">
    <property type="protein sequence ID" value="EJF92954.1"/>
    <property type="molecule type" value="Genomic_DNA"/>
</dbReference>
<evidence type="ECO:0000259" key="3">
    <source>
        <dbReference type="Pfam" id="PF02784"/>
    </source>
</evidence>
<sequence length="156" mass="17666">MEFASGYEISLAQKDGFKGRDIFFNIPVKLREEIELSIRKHINVQCDNIIELHDIIALARHFDILPKISLRLRHVLANGDRSRFSTTAAELRAALSLLECNRIRLNGVPLHVGSNSTELIVSTLTKVGKDIYALKDKKSFISQARDIRLPQRSAML</sequence>
<organism evidence="4 5">
    <name type="scientific">Bartonella taylorii 8TBB</name>
    <dbReference type="NCBI Taxonomy" id="1094560"/>
    <lineage>
        <taxon>Bacteria</taxon>
        <taxon>Pseudomonadati</taxon>
        <taxon>Pseudomonadota</taxon>
        <taxon>Alphaproteobacteria</taxon>
        <taxon>Hyphomicrobiales</taxon>
        <taxon>Bartonellaceae</taxon>
        <taxon>Bartonella</taxon>
    </lineage>
</organism>
<comment type="caution">
    <text evidence="4">The sequence shown here is derived from an EMBL/GenBank/DDBJ whole genome shotgun (WGS) entry which is preliminary data.</text>
</comment>
<dbReference type="AlphaFoldDB" id="A0A9P2RYU4"/>
<dbReference type="PANTHER" id="PTHR43727:SF2">
    <property type="entry name" value="GROUP IV DECARBOXYLASE"/>
    <property type="match status" value="1"/>
</dbReference>
<name>A0A9P2RYU4_BARTA</name>
<keyword evidence="5" id="KW-1185">Reference proteome</keyword>
<protein>
    <recommendedName>
        <fullName evidence="3">Orn/DAP/Arg decarboxylase 2 N-terminal domain-containing protein</fullName>
    </recommendedName>
</protein>
<dbReference type="InterPro" id="IPR029066">
    <property type="entry name" value="PLP-binding_barrel"/>
</dbReference>
<evidence type="ECO:0000256" key="2">
    <source>
        <dbReference type="ARBA" id="ARBA00022898"/>
    </source>
</evidence>
<proteinExistence type="predicted"/>
<dbReference type="RefSeq" id="WP_004860647.1">
    <property type="nucleotide sequence ID" value="NZ_JH725053.1"/>
</dbReference>
<dbReference type="Gene3D" id="3.20.20.10">
    <property type="entry name" value="Alanine racemase"/>
    <property type="match status" value="1"/>
</dbReference>
<evidence type="ECO:0000256" key="1">
    <source>
        <dbReference type="ARBA" id="ARBA00001933"/>
    </source>
</evidence>
<dbReference type="PANTHER" id="PTHR43727">
    <property type="entry name" value="DIAMINOPIMELATE DECARBOXYLASE"/>
    <property type="match status" value="1"/>
</dbReference>